<organism evidence="1 2">
    <name type="scientific">Catharanthus roseus</name>
    <name type="common">Madagascar periwinkle</name>
    <name type="synonym">Vinca rosea</name>
    <dbReference type="NCBI Taxonomy" id="4058"/>
    <lineage>
        <taxon>Eukaryota</taxon>
        <taxon>Viridiplantae</taxon>
        <taxon>Streptophyta</taxon>
        <taxon>Embryophyta</taxon>
        <taxon>Tracheophyta</taxon>
        <taxon>Spermatophyta</taxon>
        <taxon>Magnoliopsida</taxon>
        <taxon>eudicotyledons</taxon>
        <taxon>Gunneridae</taxon>
        <taxon>Pentapetalae</taxon>
        <taxon>asterids</taxon>
        <taxon>lamiids</taxon>
        <taxon>Gentianales</taxon>
        <taxon>Apocynaceae</taxon>
        <taxon>Rauvolfioideae</taxon>
        <taxon>Vinceae</taxon>
        <taxon>Catharanthinae</taxon>
        <taxon>Catharanthus</taxon>
    </lineage>
</organism>
<dbReference type="Proteomes" id="UP001060085">
    <property type="component" value="Linkage Group LG03"/>
</dbReference>
<evidence type="ECO:0000313" key="1">
    <source>
        <dbReference type="EMBL" id="KAI5672591.1"/>
    </source>
</evidence>
<reference evidence="2" key="1">
    <citation type="journal article" date="2023" name="Nat. Plants">
        <title>Single-cell RNA sequencing provides a high-resolution roadmap for understanding the multicellular compartmentation of specialized metabolism.</title>
        <authorList>
            <person name="Sun S."/>
            <person name="Shen X."/>
            <person name="Li Y."/>
            <person name="Li Y."/>
            <person name="Wang S."/>
            <person name="Li R."/>
            <person name="Zhang H."/>
            <person name="Shen G."/>
            <person name="Guo B."/>
            <person name="Wei J."/>
            <person name="Xu J."/>
            <person name="St-Pierre B."/>
            <person name="Chen S."/>
            <person name="Sun C."/>
        </authorList>
    </citation>
    <scope>NUCLEOTIDE SEQUENCE [LARGE SCALE GENOMIC DNA]</scope>
</reference>
<evidence type="ECO:0000313" key="2">
    <source>
        <dbReference type="Proteomes" id="UP001060085"/>
    </source>
</evidence>
<protein>
    <submittedName>
        <fullName evidence="1">Uncharacterized protein</fullName>
    </submittedName>
</protein>
<comment type="caution">
    <text evidence="1">The sequence shown here is derived from an EMBL/GenBank/DDBJ whole genome shotgun (WGS) entry which is preliminary data.</text>
</comment>
<name>A0ACC0BIX1_CATRO</name>
<keyword evidence="2" id="KW-1185">Reference proteome</keyword>
<accession>A0ACC0BIX1</accession>
<sequence>MEEVSAHVHPGPIVPDVLMRQHKYRSGLIWSRDHETCLTNLQCRRIGCNLFQSYSIAPCRLFVCLPYHERGLVPYNLWRAEEVDDMTLGVIQEPPSSPSQIASLAKNVQTIIRRCMVSVGSTLGYTPSQHDIQQTFPVQPSRRHPREPIPDRGARGLKRGAHKLPGGGARGGQPPAPPNLGRGHADPGRGGGMGEGFGGYGLGDLGCSYQVEPFNSPNLGTPSFFLGLMPPTQSRPSPHPPSIGSSLFQAPLALRIGSSSFQAPPPPYTIGSSTQHMPISKTSSSDSDEHDDEPTNVVTLAQQLRFGNLVGRRLPDSHHLIASKIAYGAYGPYFTGVVQKACTFPTNQMISHAQLTICTTHTRVQTINTTEYETAIKQMVSNEPSMLYTTVTDDDFEIDHSDSEYITSSQSESDNDAEEEDLQTPVIPITENTVTQ</sequence>
<dbReference type="EMBL" id="CM044703">
    <property type="protein sequence ID" value="KAI5672591.1"/>
    <property type="molecule type" value="Genomic_DNA"/>
</dbReference>
<gene>
    <name evidence="1" type="ORF">M9H77_12955</name>
</gene>
<proteinExistence type="predicted"/>